<reference evidence="1 2" key="1">
    <citation type="submission" date="2014-04" db="EMBL/GenBank/DDBJ databases">
        <authorList>
            <person name="Sears C."/>
            <person name="Carroll K."/>
            <person name="Sack B.R."/>
            <person name="Qadri F."/>
            <person name="Myers L.L."/>
            <person name="Chung G.-T."/>
            <person name="Escheverria P."/>
            <person name="Fraser C.M."/>
            <person name="Sadzewicz L."/>
            <person name="Shefchek K.A."/>
            <person name="Tallon L."/>
            <person name="Das S.P."/>
            <person name="Daugherty S."/>
            <person name="Mongodin E.F."/>
        </authorList>
    </citation>
    <scope>NUCLEOTIDE SEQUENCE [LARGE SCALE GENOMIC DNA]</scope>
    <source>
        <strain evidence="1 2">3975 RP4</strain>
    </source>
</reference>
<protein>
    <submittedName>
        <fullName evidence="1">Uncharacterized protein</fullName>
    </submittedName>
</protein>
<proteinExistence type="predicted"/>
<evidence type="ECO:0000313" key="2">
    <source>
        <dbReference type="Proteomes" id="UP000027661"/>
    </source>
</evidence>
<dbReference type="Proteomes" id="UP000027661">
    <property type="component" value="Unassembled WGS sequence"/>
</dbReference>
<evidence type="ECO:0000313" key="1">
    <source>
        <dbReference type="EMBL" id="KDS55649.1"/>
    </source>
</evidence>
<sequence>MEQLVSSIWNNLFHSEELFIPTGQNHLFRPYGTSYSTAESHLFLMVEHTIPQ</sequence>
<gene>
    <name evidence="1" type="ORF">M099_0946</name>
</gene>
<organism evidence="1 2">
    <name type="scientific">Phocaeicola vulgatus str. 3975 RP4</name>
    <dbReference type="NCBI Taxonomy" id="1339352"/>
    <lineage>
        <taxon>Bacteria</taxon>
        <taxon>Pseudomonadati</taxon>
        <taxon>Bacteroidota</taxon>
        <taxon>Bacteroidia</taxon>
        <taxon>Bacteroidales</taxon>
        <taxon>Bacteroidaceae</taxon>
        <taxon>Phocaeicola</taxon>
    </lineage>
</organism>
<dbReference type="EMBL" id="JNHM01000012">
    <property type="protein sequence ID" value="KDS55649.1"/>
    <property type="molecule type" value="Genomic_DNA"/>
</dbReference>
<accession>A0A069SL43</accession>
<dbReference type="AlphaFoldDB" id="A0A069SL43"/>
<name>A0A069SL43_PHOVU</name>
<comment type="caution">
    <text evidence="1">The sequence shown here is derived from an EMBL/GenBank/DDBJ whole genome shotgun (WGS) entry which is preliminary data.</text>
</comment>